<gene>
    <name evidence="1" type="ORF">BDV98DRAFT_602553</name>
</gene>
<dbReference type="EMBL" id="ML178819">
    <property type="protein sequence ID" value="TFL04088.1"/>
    <property type="molecule type" value="Genomic_DNA"/>
</dbReference>
<organism evidence="1 2">
    <name type="scientific">Pterulicium gracile</name>
    <dbReference type="NCBI Taxonomy" id="1884261"/>
    <lineage>
        <taxon>Eukaryota</taxon>
        <taxon>Fungi</taxon>
        <taxon>Dikarya</taxon>
        <taxon>Basidiomycota</taxon>
        <taxon>Agaricomycotina</taxon>
        <taxon>Agaricomycetes</taxon>
        <taxon>Agaricomycetidae</taxon>
        <taxon>Agaricales</taxon>
        <taxon>Pleurotineae</taxon>
        <taxon>Pterulaceae</taxon>
        <taxon>Pterulicium</taxon>
    </lineage>
</organism>
<keyword evidence="2" id="KW-1185">Reference proteome</keyword>
<dbReference type="AlphaFoldDB" id="A0A5C3QRT5"/>
<evidence type="ECO:0000313" key="1">
    <source>
        <dbReference type="EMBL" id="TFL04088.1"/>
    </source>
</evidence>
<sequence length="372" mass="41463">MAPITADQPRAHFPCPFRALLCEPFPAFHLTIPAADRSTSVRLSDHHQLHVPSTSKDYTTQWQANVAEGSFSQPPFLATSLSQSKFANPIILSPNSILPERSPRAAGGSTTASPLAERRRVFLVPSTAEELLELVALAIDLKRTHERAVVKFLCTEAHATPSAQRTDLQKLVLRIWKKPDNCAPGSSSLRIIHPTYNDSVHVWAEYPAHYPKTTLRGVRKDHRGQPNMADLELRVIIGRLKPTTSHGDEDHRAQCLYWDTALRLFSQKNLCRSIIVEHDPHVPDGIAAQVIPFRGDVSSIKAVATRCSSYGISVSLVEREFHPWAKRTLEDENFSSNNQPHTPHVDVTFHGTLSQAAAHGARRISRGVLRRR</sequence>
<dbReference type="OrthoDB" id="2953420at2759"/>
<protein>
    <submittedName>
        <fullName evidence="1">Uncharacterized protein</fullName>
    </submittedName>
</protein>
<reference evidence="1 2" key="1">
    <citation type="journal article" date="2019" name="Nat. Ecol. Evol.">
        <title>Megaphylogeny resolves global patterns of mushroom evolution.</title>
        <authorList>
            <person name="Varga T."/>
            <person name="Krizsan K."/>
            <person name="Foldi C."/>
            <person name="Dima B."/>
            <person name="Sanchez-Garcia M."/>
            <person name="Sanchez-Ramirez S."/>
            <person name="Szollosi G.J."/>
            <person name="Szarkandi J.G."/>
            <person name="Papp V."/>
            <person name="Albert L."/>
            <person name="Andreopoulos W."/>
            <person name="Angelini C."/>
            <person name="Antonin V."/>
            <person name="Barry K.W."/>
            <person name="Bougher N.L."/>
            <person name="Buchanan P."/>
            <person name="Buyck B."/>
            <person name="Bense V."/>
            <person name="Catcheside P."/>
            <person name="Chovatia M."/>
            <person name="Cooper J."/>
            <person name="Damon W."/>
            <person name="Desjardin D."/>
            <person name="Finy P."/>
            <person name="Geml J."/>
            <person name="Haridas S."/>
            <person name="Hughes K."/>
            <person name="Justo A."/>
            <person name="Karasinski D."/>
            <person name="Kautmanova I."/>
            <person name="Kiss B."/>
            <person name="Kocsube S."/>
            <person name="Kotiranta H."/>
            <person name="LaButti K.M."/>
            <person name="Lechner B.E."/>
            <person name="Liimatainen K."/>
            <person name="Lipzen A."/>
            <person name="Lukacs Z."/>
            <person name="Mihaltcheva S."/>
            <person name="Morgado L.N."/>
            <person name="Niskanen T."/>
            <person name="Noordeloos M.E."/>
            <person name="Ohm R.A."/>
            <person name="Ortiz-Santana B."/>
            <person name="Ovrebo C."/>
            <person name="Racz N."/>
            <person name="Riley R."/>
            <person name="Savchenko A."/>
            <person name="Shiryaev A."/>
            <person name="Soop K."/>
            <person name="Spirin V."/>
            <person name="Szebenyi C."/>
            <person name="Tomsovsky M."/>
            <person name="Tulloss R.E."/>
            <person name="Uehling J."/>
            <person name="Grigoriev I.V."/>
            <person name="Vagvolgyi C."/>
            <person name="Papp T."/>
            <person name="Martin F.M."/>
            <person name="Miettinen O."/>
            <person name="Hibbett D.S."/>
            <person name="Nagy L.G."/>
        </authorList>
    </citation>
    <scope>NUCLEOTIDE SEQUENCE [LARGE SCALE GENOMIC DNA]</scope>
    <source>
        <strain evidence="1 2">CBS 309.79</strain>
    </source>
</reference>
<name>A0A5C3QRT5_9AGAR</name>
<dbReference type="Proteomes" id="UP000305067">
    <property type="component" value="Unassembled WGS sequence"/>
</dbReference>
<accession>A0A5C3QRT5</accession>
<proteinExistence type="predicted"/>
<evidence type="ECO:0000313" key="2">
    <source>
        <dbReference type="Proteomes" id="UP000305067"/>
    </source>
</evidence>